<accession>A0A4Q0NPT5</accession>
<dbReference type="GO" id="GO:0022857">
    <property type="term" value="F:transmembrane transporter activity"/>
    <property type="evidence" value="ECO:0007669"/>
    <property type="project" value="TreeGrafter"/>
</dbReference>
<dbReference type="InterPro" id="IPR027417">
    <property type="entry name" value="P-loop_NTPase"/>
</dbReference>
<keyword evidence="1" id="KW-0547">Nucleotide-binding</keyword>
<dbReference type="GO" id="GO:0005524">
    <property type="term" value="F:ATP binding"/>
    <property type="evidence" value="ECO:0007669"/>
    <property type="project" value="UniProtKB-KW"/>
</dbReference>
<protein>
    <submittedName>
        <fullName evidence="4">Putative ABC transport system ATP-binding protein</fullName>
    </submittedName>
</protein>
<evidence type="ECO:0000256" key="1">
    <source>
        <dbReference type="ARBA" id="ARBA00022741"/>
    </source>
</evidence>
<dbReference type="GO" id="GO:0016887">
    <property type="term" value="F:ATP hydrolysis activity"/>
    <property type="evidence" value="ECO:0007669"/>
    <property type="project" value="InterPro"/>
</dbReference>
<organism evidence="4 5">
    <name type="scientific">Leeuwenhoekiella aestuarii</name>
    <dbReference type="NCBI Taxonomy" id="2249426"/>
    <lineage>
        <taxon>Bacteria</taxon>
        <taxon>Pseudomonadati</taxon>
        <taxon>Bacteroidota</taxon>
        <taxon>Flavobacteriia</taxon>
        <taxon>Flavobacteriales</taxon>
        <taxon>Flavobacteriaceae</taxon>
        <taxon>Leeuwenhoekiella</taxon>
    </lineage>
</organism>
<dbReference type="InterPro" id="IPR015854">
    <property type="entry name" value="ABC_transpr_LolD-like"/>
</dbReference>
<dbReference type="PROSITE" id="PS50893">
    <property type="entry name" value="ABC_TRANSPORTER_2"/>
    <property type="match status" value="1"/>
</dbReference>
<keyword evidence="2 4" id="KW-0067">ATP-binding</keyword>
<feature type="domain" description="ABC transporter" evidence="3">
    <location>
        <begin position="2"/>
        <end position="207"/>
    </location>
</feature>
<proteinExistence type="predicted"/>
<dbReference type="Pfam" id="PF00005">
    <property type="entry name" value="ABC_tran"/>
    <property type="match status" value="1"/>
</dbReference>
<dbReference type="OrthoDB" id="1414429at2"/>
<dbReference type="InterPro" id="IPR003439">
    <property type="entry name" value="ABC_transporter-like_ATP-bd"/>
</dbReference>
<dbReference type="Proteomes" id="UP000289821">
    <property type="component" value="Unassembled WGS sequence"/>
</dbReference>
<dbReference type="InterPro" id="IPR003593">
    <property type="entry name" value="AAA+_ATPase"/>
</dbReference>
<evidence type="ECO:0000256" key="2">
    <source>
        <dbReference type="ARBA" id="ARBA00022840"/>
    </source>
</evidence>
<dbReference type="SUPFAM" id="SSF52540">
    <property type="entry name" value="P-loop containing nucleoside triphosphate hydrolases"/>
    <property type="match status" value="1"/>
</dbReference>
<dbReference type="Gene3D" id="3.40.50.300">
    <property type="entry name" value="P-loop containing nucleotide triphosphate hydrolases"/>
    <property type="match status" value="1"/>
</dbReference>
<gene>
    <name evidence="4" type="ORF">DSM04_11313</name>
</gene>
<name>A0A4Q0NPT5_9FLAO</name>
<evidence type="ECO:0000313" key="4">
    <source>
        <dbReference type="EMBL" id="RXG11219.1"/>
    </source>
</evidence>
<evidence type="ECO:0000259" key="3">
    <source>
        <dbReference type="PROSITE" id="PS50893"/>
    </source>
</evidence>
<reference evidence="4 5" key="1">
    <citation type="submission" date="2018-07" db="EMBL/GenBank/DDBJ databases">
        <title>Leeuwenhoekiella genomics.</title>
        <authorList>
            <person name="Tahon G."/>
            <person name="Willems A."/>
        </authorList>
    </citation>
    <scope>NUCLEOTIDE SEQUENCE [LARGE SCALE GENOMIC DNA]</scope>
    <source>
        <strain evidence="4 5">R-50232</strain>
    </source>
</reference>
<dbReference type="SMART" id="SM00382">
    <property type="entry name" value="AAA"/>
    <property type="match status" value="1"/>
</dbReference>
<dbReference type="GO" id="GO:0005886">
    <property type="term" value="C:plasma membrane"/>
    <property type="evidence" value="ECO:0007669"/>
    <property type="project" value="TreeGrafter"/>
</dbReference>
<evidence type="ECO:0000313" key="5">
    <source>
        <dbReference type="Proteomes" id="UP000289821"/>
    </source>
</evidence>
<keyword evidence="5" id="KW-1185">Reference proteome</keyword>
<dbReference type="PANTHER" id="PTHR24220">
    <property type="entry name" value="IMPORT ATP-BINDING PROTEIN"/>
    <property type="match status" value="1"/>
</dbReference>
<dbReference type="RefSeq" id="WP_128762959.1">
    <property type="nucleotide sequence ID" value="NZ_QOVI01000013.1"/>
</dbReference>
<dbReference type="EMBL" id="QOVI01000013">
    <property type="protein sequence ID" value="RXG11219.1"/>
    <property type="molecule type" value="Genomic_DNA"/>
</dbReference>
<dbReference type="AlphaFoldDB" id="A0A4Q0NPT5"/>
<dbReference type="PANTHER" id="PTHR24220:SF659">
    <property type="entry name" value="TRANSPORTER, PUTATIVE-RELATED"/>
    <property type="match status" value="1"/>
</dbReference>
<comment type="caution">
    <text evidence="4">The sequence shown here is derived from an EMBL/GenBank/DDBJ whole genome shotgun (WGS) entry which is preliminary data.</text>
</comment>
<sequence length="209" mass="23593">MIQTQNLSFQYSPTLETLRFPDINLGRKENLLVLGKSGIGKTTLLHLMAGLLKPKSGAVTVEGIELQELSVRKRDRFTGQHIGMVFQKNYAIRSLNLLENLEARLYFSEVKVKKEQSHNLLEQLGLTAQKFKKVNQLSEGQLQRLTIALAVVHQPKVILADEPTSSLDDVNCELVMRLLLEQAAQQKANLIVITHDTRIKPLFQNIITL</sequence>